<keyword evidence="1" id="KW-0812">Transmembrane</keyword>
<dbReference type="STRING" id="426128.SAMN05660297_02884"/>
<keyword evidence="1" id="KW-0472">Membrane</keyword>
<organism evidence="3 4">
    <name type="scientific">Natronincola peptidivorans</name>
    <dbReference type="NCBI Taxonomy" id="426128"/>
    <lineage>
        <taxon>Bacteria</taxon>
        <taxon>Bacillati</taxon>
        <taxon>Bacillota</taxon>
        <taxon>Clostridia</taxon>
        <taxon>Peptostreptococcales</taxon>
        <taxon>Natronincolaceae</taxon>
        <taxon>Natronincola</taxon>
    </lineage>
</organism>
<evidence type="ECO:0000313" key="4">
    <source>
        <dbReference type="Proteomes" id="UP000199568"/>
    </source>
</evidence>
<dbReference type="Proteomes" id="UP000199568">
    <property type="component" value="Unassembled WGS sequence"/>
</dbReference>
<evidence type="ECO:0000259" key="2">
    <source>
        <dbReference type="SMART" id="SM00858"/>
    </source>
</evidence>
<evidence type="ECO:0000313" key="3">
    <source>
        <dbReference type="EMBL" id="SET59766.1"/>
    </source>
</evidence>
<dbReference type="InterPro" id="IPR031571">
    <property type="entry name" value="RcpC_dom"/>
</dbReference>
<dbReference type="SMART" id="SM00858">
    <property type="entry name" value="SAF"/>
    <property type="match status" value="1"/>
</dbReference>
<feature type="transmembrane region" description="Helical" evidence="1">
    <location>
        <begin position="6"/>
        <end position="25"/>
    </location>
</feature>
<dbReference type="Gene3D" id="3.90.1210.10">
    <property type="entry name" value="Antifreeze-like/N-acetylneuraminic acid synthase C-terminal domain"/>
    <property type="match status" value="1"/>
</dbReference>
<dbReference type="EMBL" id="FOHU01000015">
    <property type="protein sequence ID" value="SET59766.1"/>
    <property type="molecule type" value="Genomic_DNA"/>
</dbReference>
<name>A0A1I0FNE7_9FIRM</name>
<gene>
    <name evidence="3" type="ORF">SAMN05660297_02884</name>
</gene>
<protein>
    <submittedName>
        <fullName evidence="3">Pilus assembly protein CpaB</fullName>
    </submittedName>
</protein>
<keyword evidence="4" id="KW-1185">Reference proteome</keyword>
<dbReference type="CDD" id="cd11614">
    <property type="entry name" value="SAF_CpaB_FlgA_like"/>
    <property type="match status" value="1"/>
</dbReference>
<dbReference type="InterPro" id="IPR013974">
    <property type="entry name" value="SAF"/>
</dbReference>
<reference evidence="3 4" key="1">
    <citation type="submission" date="2016-10" db="EMBL/GenBank/DDBJ databases">
        <authorList>
            <person name="de Groot N.N."/>
        </authorList>
    </citation>
    <scope>NUCLEOTIDE SEQUENCE [LARGE SCALE GENOMIC DNA]</scope>
    <source>
        <strain evidence="3 4">DSM 18979</strain>
    </source>
</reference>
<dbReference type="Pfam" id="PF16976">
    <property type="entry name" value="RcpC"/>
    <property type="match status" value="1"/>
</dbReference>
<accession>A0A1I0FNE7</accession>
<dbReference type="InterPro" id="IPR017592">
    <property type="entry name" value="Pilus_assmbl_Flp-typ_CpaB"/>
</dbReference>
<evidence type="ECO:0000256" key="1">
    <source>
        <dbReference type="SAM" id="Phobius"/>
    </source>
</evidence>
<dbReference type="OrthoDB" id="163768at2"/>
<dbReference type="AlphaFoldDB" id="A0A1I0FNE7"/>
<dbReference type="NCBIfam" id="TIGR03177">
    <property type="entry name" value="pilus_cpaB"/>
    <property type="match status" value="1"/>
</dbReference>
<feature type="domain" description="SAF" evidence="2">
    <location>
        <begin position="38"/>
        <end position="100"/>
    </location>
</feature>
<keyword evidence="1" id="KW-1133">Transmembrane helix</keyword>
<dbReference type="RefSeq" id="WP_090445597.1">
    <property type="nucleotide sequence ID" value="NZ_FOHU01000015.1"/>
</dbReference>
<proteinExistence type="predicted"/>
<dbReference type="Pfam" id="PF08666">
    <property type="entry name" value="SAF"/>
    <property type="match status" value="1"/>
</dbReference>
<sequence length="233" mass="25234">MKGKVIFVAAILLGLVTSMMIYGYLNKAKETMNTTEYIEIVIAVEDINANTVVSANMVELKEIPAAYKHPNAVTDVKEVTGKIALIPITRGESILSNQVISSGEHKQGLAYKIPQGKRALSIAVNEVSGVSGLLKVGDRVDIITTINAGEDPPITYTLVVLQDIEILAVGRNINQHSNENPEAKTVTVAVSLEDSLPLKHANQRGAISLMLRSPIDDSKTEPEAFQVEDFLEE</sequence>